<organism evidence="5 6">
    <name type="scientific">Clostridium niameyense</name>
    <dbReference type="NCBI Taxonomy" id="1622073"/>
    <lineage>
        <taxon>Bacteria</taxon>
        <taxon>Bacillati</taxon>
        <taxon>Bacillota</taxon>
        <taxon>Clostridia</taxon>
        <taxon>Eubacteriales</taxon>
        <taxon>Clostridiaceae</taxon>
        <taxon>Clostridium</taxon>
    </lineage>
</organism>
<dbReference type="Proteomes" id="UP000473885">
    <property type="component" value="Unassembled WGS sequence"/>
</dbReference>
<dbReference type="GO" id="GO:0006631">
    <property type="term" value="P:fatty acid metabolic process"/>
    <property type="evidence" value="ECO:0007669"/>
    <property type="project" value="TreeGrafter"/>
</dbReference>
<dbReference type="Gene3D" id="3.40.50.980">
    <property type="match status" value="2"/>
</dbReference>
<sequence>MNSINCYNKKIYPNRQYTIISWLYKVIGDNKDNIAIVDGDECISYETLQKKIEQYAKFFLRIGIRAKNNVVLQIPNSKEYAFSLFALIKIGAVPVITNSQFREKEIIGIIKKTAAVAYVYCGKFSEIPYRELATKVKKKYCNVILCSTDNIENEKDGICKSYNASVNETAILMMSGGTTGFPKIIPISHSMIFLHLFCYIKRFNLTSDDVYLAALPLTHKLGLYSPGFLNILFIGGKSVICRVGSCDEHFSIIENQKVTVTSIVPTIARIWIDFLEYDKSYDLSSIRLVSIGGSMIDSETISRFINKIHCNVGIIYGTTEGFSMYGMYNRNSKSIYNAYKYLISGYEDVKIIKDNGAIAKENECGELVIRGPYTIKNYYNLSDNLGDKFTHNGYYRTGDKACYDKEKGYQIIGRIVDQINRAGEKIDPNEIEECICHHPYVKEAIAVGVEDYFLGEKNCLFIIPKNKSITLQEVRVFLKKRGLAYYKIPDKLVLIESWPLTQVNKIDKIKLRKIAKKSDYAKEA</sequence>
<dbReference type="GO" id="GO:0031956">
    <property type="term" value="F:medium-chain fatty acid-CoA ligase activity"/>
    <property type="evidence" value="ECO:0007669"/>
    <property type="project" value="TreeGrafter"/>
</dbReference>
<dbReference type="InterPro" id="IPR045851">
    <property type="entry name" value="AMP-bd_C_sf"/>
</dbReference>
<evidence type="ECO:0000256" key="1">
    <source>
        <dbReference type="ARBA" id="ARBA00006432"/>
    </source>
</evidence>
<gene>
    <name evidence="5" type="ORF">FDF74_08605</name>
</gene>
<dbReference type="InterPro" id="IPR020845">
    <property type="entry name" value="AMP-binding_CS"/>
</dbReference>
<evidence type="ECO:0000313" key="6">
    <source>
        <dbReference type="Proteomes" id="UP000473885"/>
    </source>
</evidence>
<feature type="domain" description="AMP-dependent synthetase/ligase" evidence="3">
    <location>
        <begin position="30"/>
        <end position="379"/>
    </location>
</feature>
<dbReference type="PROSITE" id="PS00455">
    <property type="entry name" value="AMP_BINDING"/>
    <property type="match status" value="1"/>
</dbReference>
<feature type="domain" description="AMP-binding enzyme C-terminal" evidence="4">
    <location>
        <begin position="430"/>
        <end position="505"/>
    </location>
</feature>
<dbReference type="EMBL" id="SXDP01000006">
    <property type="protein sequence ID" value="NEZ47263.1"/>
    <property type="molecule type" value="Genomic_DNA"/>
</dbReference>
<evidence type="ECO:0000259" key="4">
    <source>
        <dbReference type="Pfam" id="PF13193"/>
    </source>
</evidence>
<dbReference type="Pfam" id="PF00501">
    <property type="entry name" value="AMP-binding"/>
    <property type="match status" value="1"/>
</dbReference>
<protein>
    <submittedName>
        <fullName evidence="5">(2,3-dihydroxybenzoyl)adenylate synthase</fullName>
    </submittedName>
</protein>
<dbReference type="Gene3D" id="2.30.38.10">
    <property type="entry name" value="Luciferase, Domain 3"/>
    <property type="match status" value="1"/>
</dbReference>
<accession>A0A6M0RAH3</accession>
<keyword evidence="6" id="KW-1185">Reference proteome</keyword>
<dbReference type="SUPFAM" id="SSF56801">
    <property type="entry name" value="Acetyl-CoA synthetase-like"/>
    <property type="match status" value="1"/>
</dbReference>
<keyword evidence="2" id="KW-0436">Ligase</keyword>
<dbReference type="AlphaFoldDB" id="A0A6M0RAH3"/>
<dbReference type="InterPro" id="IPR025110">
    <property type="entry name" value="AMP-bd_C"/>
</dbReference>
<comment type="similarity">
    <text evidence="1">Belongs to the ATP-dependent AMP-binding enzyme family.</text>
</comment>
<dbReference type="Pfam" id="PF13193">
    <property type="entry name" value="AMP-binding_C"/>
    <property type="match status" value="1"/>
</dbReference>
<comment type="caution">
    <text evidence="5">The sequence shown here is derived from an EMBL/GenBank/DDBJ whole genome shotgun (WGS) entry which is preliminary data.</text>
</comment>
<dbReference type="InterPro" id="IPR000873">
    <property type="entry name" value="AMP-dep_synth/lig_dom"/>
</dbReference>
<dbReference type="PANTHER" id="PTHR43201">
    <property type="entry name" value="ACYL-COA SYNTHETASE"/>
    <property type="match status" value="1"/>
</dbReference>
<evidence type="ECO:0000313" key="5">
    <source>
        <dbReference type="EMBL" id="NEZ47263.1"/>
    </source>
</evidence>
<proteinExistence type="inferred from homology"/>
<dbReference type="Gene3D" id="3.30.300.30">
    <property type="match status" value="1"/>
</dbReference>
<evidence type="ECO:0000256" key="2">
    <source>
        <dbReference type="ARBA" id="ARBA00022598"/>
    </source>
</evidence>
<dbReference type="PANTHER" id="PTHR43201:SF5">
    <property type="entry name" value="MEDIUM-CHAIN ACYL-COA LIGASE ACSF2, MITOCHONDRIAL"/>
    <property type="match status" value="1"/>
</dbReference>
<name>A0A6M0RAH3_9CLOT</name>
<evidence type="ECO:0000259" key="3">
    <source>
        <dbReference type="Pfam" id="PF00501"/>
    </source>
</evidence>
<dbReference type="RefSeq" id="WP_163249335.1">
    <property type="nucleotide sequence ID" value="NZ_SXDP01000006.1"/>
</dbReference>
<reference evidence="5 6" key="1">
    <citation type="submission" date="2019-04" db="EMBL/GenBank/DDBJ databases">
        <title>Genome sequencing of Clostridium botulinum Groups I-IV and Clostridium butyricum.</title>
        <authorList>
            <person name="Brunt J."/>
            <person name="Van Vliet A.H.M."/>
            <person name="Stringer S.C."/>
            <person name="Carter A.T."/>
            <person name="Peck M.W."/>
        </authorList>
    </citation>
    <scope>NUCLEOTIDE SEQUENCE [LARGE SCALE GENOMIC DNA]</scope>
    <source>
        <strain evidence="5 6">IFR 18/094</strain>
    </source>
</reference>